<evidence type="ECO:0000256" key="2">
    <source>
        <dbReference type="ARBA" id="ARBA00005959"/>
    </source>
</evidence>
<evidence type="ECO:0000256" key="7">
    <source>
        <dbReference type="ARBA" id="ARBA00023268"/>
    </source>
</evidence>
<evidence type="ECO:0000313" key="11">
    <source>
        <dbReference type="EMBL" id="VWX35656.1"/>
    </source>
</evidence>
<dbReference type="EC" id="1.1.1.271" evidence="3 9"/>
<feature type="binding site" evidence="9">
    <location>
        <position position="180"/>
    </location>
    <ligand>
        <name>NADP(+)</name>
        <dbReference type="ChEBI" id="CHEBI:58349"/>
    </ligand>
</feature>
<comment type="catalytic activity">
    <reaction evidence="8 9">
        <text>GDP-beta-L-fucose + NADP(+) = GDP-4-dehydro-alpha-D-rhamnose + NADPH + H(+)</text>
        <dbReference type="Rhea" id="RHEA:18885"/>
        <dbReference type="ChEBI" id="CHEBI:15378"/>
        <dbReference type="ChEBI" id="CHEBI:57273"/>
        <dbReference type="ChEBI" id="CHEBI:57783"/>
        <dbReference type="ChEBI" id="CHEBI:57964"/>
        <dbReference type="ChEBI" id="CHEBI:58349"/>
        <dbReference type="EC" id="1.1.1.271"/>
    </reaction>
</comment>
<feature type="binding site" evidence="9">
    <location>
        <begin position="164"/>
        <end position="167"/>
    </location>
    <ligand>
        <name>NADP(+)</name>
        <dbReference type="ChEBI" id="CHEBI:58349"/>
    </ligand>
</feature>
<keyword evidence="7 9" id="KW-0511">Multifunctional enzyme</keyword>
<feature type="active site" description="Proton donor/acceptor" evidence="9">
    <location>
        <position position="137"/>
    </location>
</feature>
<dbReference type="PANTHER" id="PTHR43238">
    <property type="entry name" value="GDP-L-FUCOSE SYNTHASE"/>
    <property type="match status" value="1"/>
</dbReference>
<protein>
    <recommendedName>
        <fullName evidence="3 9">GDP-L-fucose synthase</fullName>
        <ecNumber evidence="3 9">1.1.1.271</ecNumber>
    </recommendedName>
    <alternativeName>
        <fullName evidence="9">GDP-4-keto-6-deoxy-D-mannose-3,5-epimerase-4-reductase</fullName>
    </alternativeName>
</protein>
<feature type="binding site" evidence="9">
    <location>
        <position position="203"/>
    </location>
    <ligand>
        <name>substrate</name>
    </ligand>
</feature>
<dbReference type="GO" id="GO:0042351">
    <property type="term" value="P:'de novo' GDP-L-fucose biosynthetic process"/>
    <property type="evidence" value="ECO:0007669"/>
    <property type="project" value="UniProtKB-UniRule"/>
</dbReference>
<evidence type="ECO:0000259" key="10">
    <source>
        <dbReference type="Pfam" id="PF01370"/>
    </source>
</evidence>
<dbReference type="FunFam" id="3.40.50.720:FF:000101">
    <property type="entry name" value="GDP-L-fucose synthase"/>
    <property type="match status" value="1"/>
</dbReference>
<feature type="site" description="Important for catalytic activity" evidence="9">
    <location>
        <position position="110"/>
    </location>
</feature>
<feature type="binding site" evidence="9">
    <location>
        <position position="210"/>
    </location>
    <ligand>
        <name>substrate</name>
    </ligand>
</feature>
<dbReference type="Gene3D" id="3.90.25.10">
    <property type="entry name" value="UDP-galactose 4-epimerase, domain 1"/>
    <property type="match status" value="1"/>
</dbReference>
<evidence type="ECO:0000256" key="3">
    <source>
        <dbReference type="ARBA" id="ARBA00012371"/>
    </source>
</evidence>
<sequence length="314" mass="35340">MNKSSKIYVAGHRGLVGSAILRKLEIEGYENLIVRTSKQLDLRDKQQVDSFFELEKPEFVFLAAAKVGGIVANNEFPADFIRDNLMIQTNVIDASYRNQVEKLLFLGSTCIYPKLAPQPLKEEYLLTGPLEPTNDAYALAKIAGIKMCQSYNKQYGTNYISAMPTNLYGENDNFDLQSSHVMPALIRKFHEAKLSNQSLVEVWGTGTPKREFLYSDDLANACVYLMNHYNDDEIINIGVGEDVSIKELAETVQRVVGFEGELKFDTTKPDGTPRKLVDTTKINQLGWKADVKLEDGISLAYTWFLNNTETLKTV</sequence>
<dbReference type="AlphaFoldDB" id="A0A653I957"/>
<dbReference type="Proteomes" id="UP000439752">
    <property type="component" value="Unassembled WGS sequence"/>
</dbReference>
<dbReference type="GO" id="GO:0050577">
    <property type="term" value="F:GDP-L-fucose synthase activity"/>
    <property type="evidence" value="ECO:0007669"/>
    <property type="project" value="UniProtKB-UniRule"/>
</dbReference>
<feature type="binding site" evidence="9">
    <location>
        <begin position="11"/>
        <end position="17"/>
    </location>
    <ligand>
        <name>NADP(+)</name>
        <dbReference type="ChEBI" id="CHEBI:58349"/>
    </ligand>
</feature>
<evidence type="ECO:0000256" key="8">
    <source>
        <dbReference type="ARBA" id="ARBA00051935"/>
    </source>
</evidence>
<evidence type="ECO:0000256" key="6">
    <source>
        <dbReference type="ARBA" id="ARBA00023235"/>
    </source>
</evidence>
<dbReference type="Gene3D" id="3.40.50.720">
    <property type="entry name" value="NAD(P)-binding Rossmann-like Domain"/>
    <property type="match status" value="1"/>
</dbReference>
<feature type="site" description="Important for catalytic activity" evidence="9">
    <location>
        <position position="108"/>
    </location>
</feature>
<feature type="binding site" evidence="9">
    <location>
        <position position="270"/>
    </location>
    <ligand>
        <name>substrate</name>
    </ligand>
</feature>
<accession>A0A653I957</accession>
<dbReference type="GO" id="GO:0016853">
    <property type="term" value="F:isomerase activity"/>
    <property type="evidence" value="ECO:0007669"/>
    <property type="project" value="UniProtKB-KW"/>
</dbReference>
<feature type="binding site" evidence="9">
    <location>
        <begin position="106"/>
        <end position="109"/>
    </location>
    <ligand>
        <name>NADP(+)</name>
        <dbReference type="ChEBI" id="CHEBI:58349"/>
    </ligand>
</feature>
<reference evidence="11 12" key="1">
    <citation type="submission" date="2019-10" db="EMBL/GenBank/DDBJ databases">
        <authorList>
            <person name="Karimi E."/>
        </authorList>
    </citation>
    <scope>NUCLEOTIDE SEQUENCE [LARGE SCALE GENOMIC DNA]</scope>
    <source>
        <strain evidence="11">Exiguobacterium sp. 9Y</strain>
    </source>
</reference>
<evidence type="ECO:0000256" key="9">
    <source>
        <dbReference type="HAMAP-Rule" id="MF_00956"/>
    </source>
</evidence>
<dbReference type="Pfam" id="PF01370">
    <property type="entry name" value="Epimerase"/>
    <property type="match status" value="1"/>
</dbReference>
<dbReference type="GO" id="GO:0070401">
    <property type="term" value="F:NADP+ binding"/>
    <property type="evidence" value="ECO:0007669"/>
    <property type="project" value="UniProtKB-UniRule"/>
</dbReference>
<evidence type="ECO:0000256" key="4">
    <source>
        <dbReference type="ARBA" id="ARBA00022857"/>
    </source>
</evidence>
<evidence type="ECO:0000256" key="1">
    <source>
        <dbReference type="ARBA" id="ARBA00004883"/>
    </source>
</evidence>
<dbReference type="InterPro" id="IPR001509">
    <property type="entry name" value="Epimerase_deHydtase"/>
</dbReference>
<proteinExistence type="inferred from homology"/>
<comment type="similarity">
    <text evidence="2 9">Belongs to the NAD(P)-dependent epimerase/dehydratase family. Fucose synthase subfamily.</text>
</comment>
<keyword evidence="4 9" id="KW-0521">NADP</keyword>
<feature type="binding site" evidence="9">
    <location>
        <position position="141"/>
    </location>
    <ligand>
        <name>NADP(+)</name>
        <dbReference type="ChEBI" id="CHEBI:58349"/>
    </ligand>
</feature>
<evidence type="ECO:0000313" key="12">
    <source>
        <dbReference type="Proteomes" id="UP000439752"/>
    </source>
</evidence>
<dbReference type="InterPro" id="IPR036291">
    <property type="entry name" value="NAD(P)-bd_dom_sf"/>
</dbReference>
<dbReference type="InterPro" id="IPR028614">
    <property type="entry name" value="GDP_fucose/colitose_synth"/>
</dbReference>
<gene>
    <name evidence="9 11" type="primary">fcl</name>
    <name evidence="11" type="ORF">EXIGUO9Y_260076</name>
</gene>
<evidence type="ECO:0000256" key="5">
    <source>
        <dbReference type="ARBA" id="ARBA00023002"/>
    </source>
</evidence>
<organism evidence="11 12">
    <name type="scientific">Exiguobacterium oxidotolerans</name>
    <dbReference type="NCBI Taxonomy" id="223958"/>
    <lineage>
        <taxon>Bacteria</taxon>
        <taxon>Bacillati</taxon>
        <taxon>Bacillota</taxon>
        <taxon>Bacilli</taxon>
        <taxon>Bacillales</taxon>
        <taxon>Bacillales Family XII. Incertae Sedis</taxon>
        <taxon>Exiguobacterium</taxon>
    </lineage>
</organism>
<keyword evidence="6 9" id="KW-0413">Isomerase</keyword>
<dbReference type="RefSeq" id="WP_159173350.1">
    <property type="nucleotide sequence ID" value="NZ_LR732312.1"/>
</dbReference>
<dbReference type="SUPFAM" id="SSF51735">
    <property type="entry name" value="NAD(P)-binding Rossmann-fold domains"/>
    <property type="match status" value="1"/>
</dbReference>
<keyword evidence="12" id="KW-1185">Reference proteome</keyword>
<dbReference type="EMBL" id="CABWKQ010000019">
    <property type="protein sequence ID" value="VWX35656.1"/>
    <property type="molecule type" value="Genomic_DNA"/>
</dbReference>
<name>A0A653I957_9BACL</name>
<keyword evidence="5 9" id="KW-0560">Oxidoreductase</keyword>
<dbReference type="PANTHER" id="PTHR43238:SF1">
    <property type="entry name" value="GDP-L-FUCOSE SYNTHASE"/>
    <property type="match status" value="1"/>
</dbReference>
<feature type="domain" description="NAD-dependent epimerase/dehydratase" evidence="10">
    <location>
        <begin position="7"/>
        <end position="238"/>
    </location>
</feature>
<feature type="binding site" evidence="9">
    <location>
        <position position="188"/>
    </location>
    <ligand>
        <name>substrate</name>
    </ligand>
</feature>
<comment type="pathway">
    <text evidence="1 9">Nucleotide-sugar biosynthesis; GDP-L-fucose biosynthesis via de novo pathway; GDP-L-fucose from GDP-alpha-D-mannose: step 2/2.</text>
</comment>
<dbReference type="UniPathway" id="UPA00128">
    <property type="reaction ID" value="UER00191"/>
</dbReference>
<dbReference type="HAMAP" id="MF_00956">
    <property type="entry name" value="GDP_fucose_synth"/>
    <property type="match status" value="1"/>
</dbReference>
<dbReference type="CDD" id="cd05239">
    <property type="entry name" value="GDP_FS_SDR_e"/>
    <property type="match status" value="1"/>
</dbReference>
<comment type="function">
    <text evidence="9">Catalyzes the two-step NADP-dependent conversion of GDP-4-dehydro-6-deoxy-D-mannose to GDP-fucose, involving an epimerase and a reductase reaction.</text>
</comment>